<dbReference type="InterPro" id="IPR004031">
    <property type="entry name" value="PMP22/EMP/MP20/Claudin"/>
</dbReference>
<dbReference type="OrthoDB" id="8714888at2759"/>
<dbReference type="PRINTS" id="PR01456">
    <property type="entry name" value="EPMEMPROT3"/>
</dbReference>
<dbReference type="Pfam" id="PF00822">
    <property type="entry name" value="PMP22_Claudin"/>
    <property type="match status" value="1"/>
</dbReference>
<gene>
    <name evidence="11" type="primary">EMP3</name>
    <name evidence="11" type="ORF">G0U57_013105</name>
</gene>
<dbReference type="PROSITE" id="PS01222">
    <property type="entry name" value="PMP22_2"/>
    <property type="match status" value="1"/>
</dbReference>
<organism evidence="11 12">
    <name type="scientific">Chelydra serpentina</name>
    <name type="common">Snapping turtle</name>
    <name type="synonym">Testudo serpentina</name>
    <dbReference type="NCBI Taxonomy" id="8475"/>
    <lineage>
        <taxon>Eukaryota</taxon>
        <taxon>Metazoa</taxon>
        <taxon>Chordata</taxon>
        <taxon>Craniata</taxon>
        <taxon>Vertebrata</taxon>
        <taxon>Euteleostomi</taxon>
        <taxon>Archelosauria</taxon>
        <taxon>Testudinata</taxon>
        <taxon>Testudines</taxon>
        <taxon>Cryptodira</taxon>
        <taxon>Durocryptodira</taxon>
        <taxon>Americhelydia</taxon>
        <taxon>Chelydroidea</taxon>
        <taxon>Chelydridae</taxon>
        <taxon>Chelydra</taxon>
    </lineage>
</organism>
<reference evidence="11 12" key="1">
    <citation type="journal article" date="2020" name="G3 (Bethesda)">
        <title>Draft Genome of the Common Snapping Turtle, Chelydra serpentina, a Model for Phenotypic Plasticity in Reptiles.</title>
        <authorList>
            <person name="Das D."/>
            <person name="Singh S.K."/>
            <person name="Bierstedt J."/>
            <person name="Erickson A."/>
            <person name="Galli G.L.J."/>
            <person name="Crossley D.A. 2nd"/>
            <person name="Rhen T."/>
        </authorList>
    </citation>
    <scope>NUCLEOTIDE SEQUENCE [LARGE SCALE GENOMIC DNA]</scope>
    <source>
        <strain evidence="11">KW</strain>
    </source>
</reference>
<comment type="similarity">
    <text evidence="2 9">Belongs to the PMP-22/EMP/MP20 family.</text>
</comment>
<comment type="caution">
    <text evidence="11">The sequence shown here is derived from an EMBL/GenBank/DDBJ whole genome shotgun (WGS) entry which is preliminary data.</text>
</comment>
<accession>A0A8T1SA87</accession>
<keyword evidence="6" id="KW-0325">Glycoprotein</keyword>
<evidence type="ECO:0000256" key="7">
    <source>
        <dbReference type="ARBA" id="ARBA00058515"/>
    </source>
</evidence>
<evidence type="ECO:0000256" key="1">
    <source>
        <dbReference type="ARBA" id="ARBA00004141"/>
    </source>
</evidence>
<dbReference type="PANTHER" id="PTHR10671">
    <property type="entry name" value="EPITHELIAL MEMBRANE PROTEIN-RELATED"/>
    <property type="match status" value="1"/>
</dbReference>
<dbReference type="PANTHER" id="PTHR10671:SF8">
    <property type="entry name" value="EPITHELIAL MEMBRANE PROTEIN 3"/>
    <property type="match status" value="1"/>
</dbReference>
<keyword evidence="4 9" id="KW-1133">Transmembrane helix</keyword>
<dbReference type="InterPro" id="IPR003934">
    <property type="entry name" value="EMP_3"/>
</dbReference>
<dbReference type="Proteomes" id="UP000765507">
    <property type="component" value="Unassembled WGS sequence"/>
</dbReference>
<dbReference type="PRINTS" id="PR01453">
    <property type="entry name" value="EPMEMFAMILY"/>
</dbReference>
<dbReference type="PROSITE" id="PS01221">
    <property type="entry name" value="PMP22_1"/>
    <property type="match status" value="1"/>
</dbReference>
<feature type="transmembrane region" description="Helical" evidence="9">
    <location>
        <begin position="74"/>
        <end position="95"/>
    </location>
</feature>
<keyword evidence="12" id="KW-1185">Reference proteome</keyword>
<feature type="region of interest" description="Disordered" evidence="10">
    <location>
        <begin position="1"/>
        <end position="65"/>
    </location>
</feature>
<evidence type="ECO:0000256" key="5">
    <source>
        <dbReference type="ARBA" id="ARBA00023136"/>
    </source>
</evidence>
<evidence type="ECO:0000313" key="12">
    <source>
        <dbReference type="Proteomes" id="UP000765507"/>
    </source>
</evidence>
<feature type="transmembrane region" description="Helical" evidence="9">
    <location>
        <begin position="211"/>
        <end position="230"/>
    </location>
</feature>
<evidence type="ECO:0000256" key="4">
    <source>
        <dbReference type="ARBA" id="ARBA00022989"/>
    </source>
</evidence>
<feature type="compositionally biased region" description="Basic and acidic residues" evidence="10">
    <location>
        <begin position="48"/>
        <end position="59"/>
    </location>
</feature>
<dbReference type="Gene3D" id="1.20.140.150">
    <property type="match status" value="1"/>
</dbReference>
<dbReference type="EMBL" id="JAHGAV010000356">
    <property type="protein sequence ID" value="KAG6925929.1"/>
    <property type="molecule type" value="Genomic_DNA"/>
</dbReference>
<keyword evidence="5 9" id="KW-0472">Membrane</keyword>
<evidence type="ECO:0000256" key="2">
    <source>
        <dbReference type="ARBA" id="ARBA00006864"/>
    </source>
</evidence>
<feature type="transmembrane region" description="Helical" evidence="9">
    <location>
        <begin position="167"/>
        <end position="191"/>
    </location>
</feature>
<comment type="subcellular location">
    <subcellularLocation>
        <location evidence="1 9">Membrane</location>
        <topology evidence="1 9">Multi-pass membrane protein</topology>
    </subcellularLocation>
</comment>
<comment type="function">
    <text evidence="7">Probably involved in cell proliferation and cell-cell interactions.</text>
</comment>
<dbReference type="FunFam" id="1.20.140.150:FF:000016">
    <property type="entry name" value="Epithelial membrane protein 3"/>
    <property type="match status" value="1"/>
</dbReference>
<protein>
    <recommendedName>
        <fullName evidence="8">Epithelial membrane protein 3</fullName>
    </recommendedName>
</protein>
<evidence type="ECO:0000256" key="8">
    <source>
        <dbReference type="ARBA" id="ARBA00067201"/>
    </source>
</evidence>
<dbReference type="GO" id="GO:0005886">
    <property type="term" value="C:plasma membrane"/>
    <property type="evidence" value="ECO:0007669"/>
    <property type="project" value="TreeGrafter"/>
</dbReference>
<dbReference type="InterPro" id="IPR050579">
    <property type="entry name" value="PMP-22/EMP/MP20-like"/>
</dbReference>
<sequence>MPPGGVEIQGVVLRQTHASPVRPLPAGAAARGRAGERDGGRIQTGRKRGIEAARRERGETPPSPSAEPALTMSFLLFAITGLHVLILVLLFVATLDKSWWVLPDDETVNLWYDCLYDNSTQSWMCASVAESQWLHAVQALMVLALLFSSFAFVLFMYQLYTMERGGLFYATGVCQLLACLSVFTAALIYAIHVGEFHQHRQRGGSFGYCFVLAWLAFPLALLSGIMYIHLRKRE</sequence>
<evidence type="ECO:0000256" key="9">
    <source>
        <dbReference type="RuleBase" id="RU363088"/>
    </source>
</evidence>
<keyword evidence="3 9" id="KW-0812">Transmembrane</keyword>
<evidence type="ECO:0000256" key="10">
    <source>
        <dbReference type="SAM" id="MobiDB-lite"/>
    </source>
</evidence>
<name>A0A8T1SA87_CHESE</name>
<dbReference type="AlphaFoldDB" id="A0A8T1SA87"/>
<evidence type="ECO:0000313" key="11">
    <source>
        <dbReference type="EMBL" id="KAG6925929.1"/>
    </source>
</evidence>
<dbReference type="InterPro" id="IPR004032">
    <property type="entry name" value="PMP22_EMP_MP20"/>
</dbReference>
<evidence type="ECO:0000256" key="3">
    <source>
        <dbReference type="ARBA" id="ARBA00022692"/>
    </source>
</evidence>
<proteinExistence type="inferred from homology"/>
<feature type="transmembrane region" description="Helical" evidence="9">
    <location>
        <begin position="133"/>
        <end position="155"/>
    </location>
</feature>
<evidence type="ECO:0000256" key="6">
    <source>
        <dbReference type="ARBA" id="ARBA00023180"/>
    </source>
</evidence>